<evidence type="ECO:0000313" key="2">
    <source>
        <dbReference type="Proteomes" id="UP000460435"/>
    </source>
</evidence>
<proteinExistence type="predicted"/>
<dbReference type="Proteomes" id="UP000460435">
    <property type="component" value="Unassembled WGS sequence"/>
</dbReference>
<dbReference type="AlphaFoldDB" id="A0A7K3M8M2"/>
<organism evidence="1 2">
    <name type="scientific">Phytoactinopolyspora mesophila</name>
    <dbReference type="NCBI Taxonomy" id="2650750"/>
    <lineage>
        <taxon>Bacteria</taxon>
        <taxon>Bacillati</taxon>
        <taxon>Actinomycetota</taxon>
        <taxon>Actinomycetes</taxon>
        <taxon>Jiangellales</taxon>
        <taxon>Jiangellaceae</taxon>
        <taxon>Phytoactinopolyspora</taxon>
    </lineage>
</organism>
<gene>
    <name evidence="1" type="ORF">F7O44_21415</name>
</gene>
<protein>
    <submittedName>
        <fullName evidence="1">Uncharacterized protein</fullName>
    </submittedName>
</protein>
<comment type="caution">
    <text evidence="1">The sequence shown here is derived from an EMBL/GenBank/DDBJ whole genome shotgun (WGS) entry which is preliminary data.</text>
</comment>
<name>A0A7K3M8M2_9ACTN</name>
<evidence type="ECO:0000313" key="1">
    <source>
        <dbReference type="EMBL" id="NDL59634.1"/>
    </source>
</evidence>
<dbReference type="EMBL" id="WLZY01000008">
    <property type="protein sequence ID" value="NDL59634.1"/>
    <property type="molecule type" value="Genomic_DNA"/>
</dbReference>
<dbReference type="RefSeq" id="WP_162452336.1">
    <property type="nucleotide sequence ID" value="NZ_WLZY01000008.1"/>
</dbReference>
<keyword evidence="2" id="KW-1185">Reference proteome</keyword>
<reference evidence="1 2" key="1">
    <citation type="submission" date="2019-11" db="EMBL/GenBank/DDBJ databases">
        <authorList>
            <person name="Li X.-J."/>
            <person name="Feng X.-M."/>
        </authorList>
    </citation>
    <scope>NUCLEOTIDE SEQUENCE [LARGE SCALE GENOMIC DNA]</scope>
    <source>
        <strain evidence="1 2">XMNu-373</strain>
    </source>
</reference>
<accession>A0A7K3M8M2</accession>
<sequence length="138" mass="15378">MGLIDRVKELFSRDEGVDTPPVIPLDTDARRAQLDELEDALRTLARAMAEVESRMTNPGWRGRVEDLRFAANEASRLAHEGFDRAALHDLAAEVRPLYGRGDVPAEYQPFTAEHERVLSATAALRADLASERDLPPDE</sequence>